<dbReference type="GO" id="GO:0016705">
    <property type="term" value="F:oxidoreductase activity, acting on paired donors, with incorporation or reduction of molecular oxygen"/>
    <property type="evidence" value="ECO:0007669"/>
    <property type="project" value="InterPro"/>
</dbReference>
<dbReference type="GO" id="GO:0044550">
    <property type="term" value="P:secondary metabolite biosynthetic process"/>
    <property type="evidence" value="ECO:0007669"/>
    <property type="project" value="UniProtKB-ARBA"/>
</dbReference>
<feature type="transmembrane region" description="Helical" evidence="1">
    <location>
        <begin position="6"/>
        <end position="26"/>
    </location>
</feature>
<evidence type="ECO:0000313" key="3">
    <source>
        <dbReference type="Proteomes" id="UP001420932"/>
    </source>
</evidence>
<protein>
    <recommendedName>
        <fullName evidence="4">Cytochrome P450</fullName>
    </recommendedName>
</protein>
<dbReference type="Proteomes" id="UP001420932">
    <property type="component" value="Unassembled WGS sequence"/>
</dbReference>
<comment type="caution">
    <text evidence="2">The sequence shown here is derived from an EMBL/GenBank/DDBJ whole genome shotgun (WGS) entry which is preliminary data.</text>
</comment>
<dbReference type="EMBL" id="JBBNAF010000001">
    <property type="protein sequence ID" value="KAK9167935.1"/>
    <property type="molecule type" value="Genomic_DNA"/>
</dbReference>
<evidence type="ECO:0008006" key="4">
    <source>
        <dbReference type="Google" id="ProtNLM"/>
    </source>
</evidence>
<keyword evidence="3" id="KW-1185">Reference proteome</keyword>
<dbReference type="GO" id="GO:0020037">
    <property type="term" value="F:heme binding"/>
    <property type="evidence" value="ECO:0007669"/>
    <property type="project" value="InterPro"/>
</dbReference>
<organism evidence="2 3">
    <name type="scientific">Stephania yunnanensis</name>
    <dbReference type="NCBI Taxonomy" id="152371"/>
    <lineage>
        <taxon>Eukaryota</taxon>
        <taxon>Viridiplantae</taxon>
        <taxon>Streptophyta</taxon>
        <taxon>Embryophyta</taxon>
        <taxon>Tracheophyta</taxon>
        <taxon>Spermatophyta</taxon>
        <taxon>Magnoliopsida</taxon>
        <taxon>Ranunculales</taxon>
        <taxon>Menispermaceae</taxon>
        <taxon>Menispermoideae</taxon>
        <taxon>Cissampelideae</taxon>
        <taxon>Stephania</taxon>
    </lineage>
</organism>
<reference evidence="2 3" key="1">
    <citation type="submission" date="2024-01" db="EMBL/GenBank/DDBJ databases">
        <title>Genome assemblies of Stephania.</title>
        <authorList>
            <person name="Yang L."/>
        </authorList>
    </citation>
    <scope>NUCLEOTIDE SEQUENCE [LARGE SCALE GENOMIC DNA]</scope>
    <source>
        <strain evidence="2">YNDBR</strain>
        <tissue evidence="2">Leaf</tissue>
    </source>
</reference>
<sequence>MTALNIIIIMLSLLALLLTNLLWFLFHRFASKSNVIALPPGPVPWPIVGSIPEMIGHTKSSSRSLWVSSLVEKTKQGIACIRLGNVHVIAVTSPEIAREFLKTHDAVFASRPTTMANHYASRGFLQVFATPMGPQWKKMRRVLVSAVLNPATLQWLLPKRVEEADNLVSRIYKQCCTCVHEGKMINVRNVAWQYGGNVWKSMVFNKRSFNGDGSEEEDQEYVEAIRTALSLINAFCVSDYMPCLRWLDLDGHEKMMKQAVDTVDKYHDPLIDERIKVGDQSPMIILVPESLIKICLMCSSLSRTTMGGQRCPQKRSKQRSW</sequence>
<dbReference type="Pfam" id="PF00067">
    <property type="entry name" value="p450"/>
    <property type="match status" value="1"/>
</dbReference>
<evidence type="ECO:0000313" key="2">
    <source>
        <dbReference type="EMBL" id="KAK9167935.1"/>
    </source>
</evidence>
<dbReference type="Gene3D" id="1.10.630.10">
    <property type="entry name" value="Cytochrome P450"/>
    <property type="match status" value="1"/>
</dbReference>
<accession>A0AAP0Q586</accession>
<keyword evidence="1" id="KW-1133">Transmembrane helix</keyword>
<name>A0AAP0Q586_9MAGN</name>
<proteinExistence type="predicted"/>
<evidence type="ECO:0000256" key="1">
    <source>
        <dbReference type="SAM" id="Phobius"/>
    </source>
</evidence>
<dbReference type="InterPro" id="IPR001128">
    <property type="entry name" value="Cyt_P450"/>
</dbReference>
<dbReference type="GO" id="GO:0004497">
    <property type="term" value="F:monooxygenase activity"/>
    <property type="evidence" value="ECO:0007669"/>
    <property type="project" value="InterPro"/>
</dbReference>
<dbReference type="PANTHER" id="PTHR24299:SF52">
    <property type="entry name" value="CYTOCHROME P450"/>
    <property type="match status" value="1"/>
</dbReference>
<keyword evidence="1" id="KW-0812">Transmembrane</keyword>
<dbReference type="InterPro" id="IPR036396">
    <property type="entry name" value="Cyt_P450_sf"/>
</dbReference>
<dbReference type="PANTHER" id="PTHR24299">
    <property type="entry name" value="CYTOCHROME P450 FAMILY 1"/>
    <property type="match status" value="1"/>
</dbReference>
<gene>
    <name evidence="2" type="ORF">Syun_000075</name>
</gene>
<dbReference type="SUPFAM" id="SSF48264">
    <property type="entry name" value="Cytochrome P450"/>
    <property type="match status" value="1"/>
</dbReference>
<dbReference type="AlphaFoldDB" id="A0AAP0Q586"/>
<dbReference type="GO" id="GO:0005506">
    <property type="term" value="F:iron ion binding"/>
    <property type="evidence" value="ECO:0007669"/>
    <property type="project" value="InterPro"/>
</dbReference>
<keyword evidence="1" id="KW-0472">Membrane</keyword>